<dbReference type="Proteomes" id="UP000886889">
    <property type="component" value="Unassembled WGS sequence"/>
</dbReference>
<dbReference type="PANTHER" id="PTHR30012:SF0">
    <property type="entry name" value="TYPE II SECRETION SYSTEM PROTEIN F-RELATED"/>
    <property type="match status" value="1"/>
</dbReference>
<reference evidence="9" key="2">
    <citation type="journal article" date="2021" name="PeerJ">
        <title>Extensive microbial diversity within the chicken gut microbiome revealed by metagenomics and culture.</title>
        <authorList>
            <person name="Gilroy R."/>
            <person name="Ravi A."/>
            <person name="Getino M."/>
            <person name="Pursley I."/>
            <person name="Horton D.L."/>
            <person name="Alikhan N.F."/>
            <person name="Baker D."/>
            <person name="Gharbi K."/>
            <person name="Hall N."/>
            <person name="Watson M."/>
            <person name="Adriaenssens E.M."/>
            <person name="Foster-Nyarko E."/>
            <person name="Jarju S."/>
            <person name="Secka A."/>
            <person name="Antonio M."/>
            <person name="Oren A."/>
            <person name="Chaudhuri R.R."/>
            <person name="La Ragione R."/>
            <person name="Hildebrand F."/>
            <person name="Pallen M.J."/>
        </authorList>
    </citation>
    <scope>NUCLEOTIDE SEQUENCE</scope>
    <source>
        <strain evidence="9">ChiBcec6-7307</strain>
    </source>
</reference>
<keyword evidence="5 7" id="KW-1133">Transmembrane helix</keyword>
<comment type="subcellular location">
    <subcellularLocation>
        <location evidence="1">Cell membrane</location>
        <topology evidence="1">Multi-pass membrane protein</topology>
    </subcellularLocation>
</comment>
<keyword evidence="6 7" id="KW-0472">Membrane</keyword>
<dbReference type="InterPro" id="IPR042094">
    <property type="entry name" value="T2SS_GspF_sf"/>
</dbReference>
<keyword evidence="3" id="KW-1003">Cell membrane</keyword>
<comment type="caution">
    <text evidence="9">The sequence shown here is derived from an EMBL/GenBank/DDBJ whole genome shotgun (WGS) entry which is preliminary data.</text>
</comment>
<gene>
    <name evidence="9" type="ORF">IAC80_08810</name>
</gene>
<evidence type="ECO:0000256" key="1">
    <source>
        <dbReference type="ARBA" id="ARBA00004651"/>
    </source>
</evidence>
<feature type="domain" description="Type II secretion system protein GspF" evidence="8">
    <location>
        <begin position="217"/>
        <end position="335"/>
    </location>
</feature>
<reference evidence="9" key="1">
    <citation type="submission" date="2020-10" db="EMBL/GenBank/DDBJ databases">
        <authorList>
            <person name="Gilroy R."/>
        </authorList>
    </citation>
    <scope>NUCLEOTIDE SEQUENCE</scope>
    <source>
        <strain evidence="9">ChiBcec6-7307</strain>
    </source>
</reference>
<evidence type="ECO:0000256" key="5">
    <source>
        <dbReference type="ARBA" id="ARBA00022989"/>
    </source>
</evidence>
<organism evidence="9 10">
    <name type="scientific">Candidatus Merdiplasma excrementigallinarum</name>
    <dbReference type="NCBI Taxonomy" id="2840864"/>
    <lineage>
        <taxon>Bacteria</taxon>
        <taxon>Bacillati</taxon>
        <taxon>Bacillota</taxon>
        <taxon>Clostridia</taxon>
        <taxon>Lachnospirales</taxon>
        <taxon>Lachnospiraceae</taxon>
        <taxon>Lachnospiraceae incertae sedis</taxon>
        <taxon>Candidatus Merdiplasma</taxon>
    </lineage>
</organism>
<keyword evidence="4 7" id="KW-0812">Transmembrane</keyword>
<sequence length="344" mass="38406">MKRKLNNEEMAAFCSQMALILRSGISAFEGISMMMEDQEKTAAGTMLKEIYSEMEQGGNLYQGIVKTGLFPAYTCQMVRLGEVSGRLDQVMGELADYYGQEEMLGQTVRRAVAYPLFMLLMMLGVLFVLMVKVMPVFQSVYRSLGTDMEGPAGAVLAAGEAMGNYSLLFAVLFAAVLLLFLWMFGTDRGKNLSLSWFQRGKGGLNRQISRYRLASGLAMCLRSGLDPERSMELMEGLTRDEQTSRQIGLCMEKIRQGVFFEEAVIEAGLFEKTHNRMIRVGQRTGSLDRVMEQIGQQCREQASDQIWHRISMIEPTVVIILAVLVGVILLSVMLPLMSIMSEIG</sequence>
<evidence type="ECO:0000256" key="4">
    <source>
        <dbReference type="ARBA" id="ARBA00022692"/>
    </source>
</evidence>
<dbReference type="Pfam" id="PF00482">
    <property type="entry name" value="T2SSF"/>
    <property type="match status" value="2"/>
</dbReference>
<evidence type="ECO:0000256" key="2">
    <source>
        <dbReference type="ARBA" id="ARBA00005745"/>
    </source>
</evidence>
<proteinExistence type="inferred from homology"/>
<dbReference type="PANTHER" id="PTHR30012">
    <property type="entry name" value="GENERAL SECRETION PATHWAY PROTEIN"/>
    <property type="match status" value="1"/>
</dbReference>
<feature type="transmembrane region" description="Helical" evidence="7">
    <location>
        <begin position="111"/>
        <end position="131"/>
    </location>
</feature>
<dbReference type="GO" id="GO:0005886">
    <property type="term" value="C:plasma membrane"/>
    <property type="evidence" value="ECO:0007669"/>
    <property type="project" value="UniProtKB-SubCell"/>
</dbReference>
<evidence type="ECO:0000259" key="8">
    <source>
        <dbReference type="Pfam" id="PF00482"/>
    </source>
</evidence>
<accession>A0A9D1P1I6</accession>
<evidence type="ECO:0000256" key="7">
    <source>
        <dbReference type="SAM" id="Phobius"/>
    </source>
</evidence>
<dbReference type="InterPro" id="IPR003004">
    <property type="entry name" value="GspF/PilC"/>
</dbReference>
<evidence type="ECO:0000256" key="3">
    <source>
        <dbReference type="ARBA" id="ARBA00022475"/>
    </source>
</evidence>
<name>A0A9D1P1I6_9FIRM</name>
<feature type="transmembrane region" description="Helical" evidence="7">
    <location>
        <begin position="317"/>
        <end position="340"/>
    </location>
</feature>
<evidence type="ECO:0000313" key="10">
    <source>
        <dbReference type="Proteomes" id="UP000886889"/>
    </source>
</evidence>
<dbReference type="Gene3D" id="1.20.81.30">
    <property type="entry name" value="Type II secretion system (T2SS), domain F"/>
    <property type="match status" value="2"/>
</dbReference>
<dbReference type="PRINTS" id="PR00812">
    <property type="entry name" value="BCTERIALGSPF"/>
</dbReference>
<evidence type="ECO:0000256" key="6">
    <source>
        <dbReference type="ARBA" id="ARBA00023136"/>
    </source>
</evidence>
<comment type="similarity">
    <text evidence="2">Belongs to the GSP F family.</text>
</comment>
<evidence type="ECO:0000313" key="9">
    <source>
        <dbReference type="EMBL" id="HIV24019.1"/>
    </source>
</evidence>
<dbReference type="InterPro" id="IPR018076">
    <property type="entry name" value="T2SS_GspF_dom"/>
</dbReference>
<dbReference type="AlphaFoldDB" id="A0A9D1P1I6"/>
<dbReference type="EMBL" id="DVOS01000073">
    <property type="protein sequence ID" value="HIV24019.1"/>
    <property type="molecule type" value="Genomic_DNA"/>
</dbReference>
<feature type="domain" description="Type II secretion system protein GspF" evidence="8">
    <location>
        <begin position="13"/>
        <end position="135"/>
    </location>
</feature>
<protein>
    <submittedName>
        <fullName evidence="9">Type II secretion system F family protein</fullName>
    </submittedName>
</protein>
<feature type="transmembrane region" description="Helical" evidence="7">
    <location>
        <begin position="165"/>
        <end position="184"/>
    </location>
</feature>